<dbReference type="GO" id="GO:0007156">
    <property type="term" value="P:homophilic cell adhesion via plasma membrane adhesion molecules"/>
    <property type="evidence" value="ECO:0007669"/>
    <property type="project" value="TreeGrafter"/>
</dbReference>
<dbReference type="FunFam" id="2.60.40.10:FF:000080">
    <property type="entry name" value="Myosin light chain kinase, smooth muscle"/>
    <property type="match status" value="1"/>
</dbReference>
<dbReference type="KEGG" id="apln:108743763"/>
<dbReference type="InParanoid" id="A0A7F5RGJ1"/>
<dbReference type="InterPro" id="IPR013098">
    <property type="entry name" value="Ig_I-set"/>
</dbReference>
<keyword evidence="6" id="KW-1185">Reference proteome</keyword>
<dbReference type="SMART" id="SM00408">
    <property type="entry name" value="IGc2"/>
    <property type="match status" value="2"/>
</dbReference>
<reference evidence="7" key="1">
    <citation type="submission" date="2025-08" db="UniProtKB">
        <authorList>
            <consortium name="RefSeq"/>
        </authorList>
    </citation>
    <scope>IDENTIFICATION</scope>
    <source>
        <tissue evidence="7">Entire body</tissue>
    </source>
</reference>
<proteinExistence type="inferred from homology"/>
<keyword evidence="2" id="KW-0732">Signal</keyword>
<dbReference type="InterPro" id="IPR013783">
    <property type="entry name" value="Ig-like_fold"/>
</dbReference>
<sequence length="297" mass="32883">MVLDADDKEIEDNLKECTFSLTIPRCEEVNGGKYTIKAKNKWGECESSAQLTIVFKPEIEGPEDVAAVPGDAAEFEIKVHACPEPEITWIKDGQVIRPDFAFEVLEDTPNEIYKLIIKKVEVNDAGHYEVVAKNEYGESNSRTRLKTIKEPEPTTEKPQFITGLADAQVEDGGEIVLKVRADGLPRPEISWFFNGKPVAEDLNHKIDTIAKTQVTSSLVIQGYNLDDIGQYKAMAVNCAGEAETTARISMTQTPPGFGIRMERSLDVSEGEPLEIKAKITGSPKPTVSNYYMIISKD</sequence>
<evidence type="ECO:0000313" key="7">
    <source>
        <dbReference type="RefSeq" id="XP_025835124.1"/>
    </source>
</evidence>
<dbReference type="Gene3D" id="2.60.40.10">
    <property type="entry name" value="Immunoglobulins"/>
    <property type="match status" value="3"/>
</dbReference>
<dbReference type="InterPro" id="IPR007110">
    <property type="entry name" value="Ig-like_dom"/>
</dbReference>
<dbReference type="SMART" id="SM00409">
    <property type="entry name" value="IG"/>
    <property type="match status" value="2"/>
</dbReference>
<evidence type="ECO:0000313" key="6">
    <source>
        <dbReference type="Proteomes" id="UP000192223"/>
    </source>
</evidence>
<evidence type="ECO:0000259" key="5">
    <source>
        <dbReference type="PROSITE" id="PS50835"/>
    </source>
</evidence>
<gene>
    <name evidence="7" type="primary">LOC108743763</name>
</gene>
<accession>A0A7F5RGJ1</accession>
<dbReference type="PANTHER" id="PTHR45080:SF8">
    <property type="entry name" value="IG-LIKE DOMAIN-CONTAINING PROTEIN"/>
    <property type="match status" value="1"/>
</dbReference>
<dbReference type="GO" id="GO:0005886">
    <property type="term" value="C:plasma membrane"/>
    <property type="evidence" value="ECO:0007669"/>
    <property type="project" value="TreeGrafter"/>
</dbReference>
<dbReference type="OrthoDB" id="6612025at2759"/>
<dbReference type="PROSITE" id="PS50835">
    <property type="entry name" value="IG_LIKE"/>
    <property type="match status" value="2"/>
</dbReference>
<dbReference type="InterPro" id="IPR003599">
    <property type="entry name" value="Ig_sub"/>
</dbReference>
<dbReference type="SUPFAM" id="SSF48726">
    <property type="entry name" value="Immunoglobulin"/>
    <property type="match status" value="3"/>
</dbReference>
<dbReference type="InterPro" id="IPR003598">
    <property type="entry name" value="Ig_sub2"/>
</dbReference>
<evidence type="ECO:0000256" key="2">
    <source>
        <dbReference type="ARBA" id="ARBA00022729"/>
    </source>
</evidence>
<feature type="non-terminal residue" evidence="7">
    <location>
        <position position="297"/>
    </location>
</feature>
<evidence type="ECO:0000256" key="4">
    <source>
        <dbReference type="ARBA" id="ARBA00023319"/>
    </source>
</evidence>
<dbReference type="GeneID" id="108743763"/>
<protein>
    <submittedName>
        <fullName evidence="7">Obscurin-like</fullName>
    </submittedName>
</protein>
<keyword evidence="4" id="KW-0393">Immunoglobulin domain</keyword>
<dbReference type="InterPro" id="IPR036179">
    <property type="entry name" value="Ig-like_dom_sf"/>
</dbReference>
<organism evidence="6 7">
    <name type="scientific">Agrilus planipennis</name>
    <name type="common">Emerald ash borer</name>
    <name type="synonym">Agrilus marcopoli</name>
    <dbReference type="NCBI Taxonomy" id="224129"/>
    <lineage>
        <taxon>Eukaryota</taxon>
        <taxon>Metazoa</taxon>
        <taxon>Ecdysozoa</taxon>
        <taxon>Arthropoda</taxon>
        <taxon>Hexapoda</taxon>
        <taxon>Insecta</taxon>
        <taxon>Pterygota</taxon>
        <taxon>Neoptera</taxon>
        <taxon>Endopterygota</taxon>
        <taxon>Coleoptera</taxon>
        <taxon>Polyphaga</taxon>
        <taxon>Elateriformia</taxon>
        <taxon>Buprestoidea</taxon>
        <taxon>Buprestidae</taxon>
        <taxon>Agrilinae</taxon>
        <taxon>Agrilus</taxon>
    </lineage>
</organism>
<feature type="domain" description="Ig-like" evidence="5">
    <location>
        <begin position="57"/>
        <end position="149"/>
    </location>
</feature>
<dbReference type="AlphaFoldDB" id="A0A7F5RGJ1"/>
<evidence type="ECO:0000256" key="3">
    <source>
        <dbReference type="ARBA" id="ARBA00023157"/>
    </source>
</evidence>
<keyword evidence="3" id="KW-1015">Disulfide bond</keyword>
<dbReference type="Proteomes" id="UP000192223">
    <property type="component" value="Unplaced"/>
</dbReference>
<name>A0A7F5RGJ1_AGRPL</name>
<dbReference type="Pfam" id="PF07679">
    <property type="entry name" value="I-set"/>
    <property type="match status" value="3"/>
</dbReference>
<dbReference type="InterPro" id="IPR050958">
    <property type="entry name" value="Cell_Adh-Cytoskel_Orgn"/>
</dbReference>
<comment type="similarity">
    <text evidence="1">Belongs to the protein kinase superfamily. CAMK Ser/Thr protein kinase family.</text>
</comment>
<dbReference type="PANTHER" id="PTHR45080">
    <property type="entry name" value="CONTACTIN 5"/>
    <property type="match status" value="1"/>
</dbReference>
<feature type="domain" description="Ig-like" evidence="5">
    <location>
        <begin position="158"/>
        <end position="249"/>
    </location>
</feature>
<dbReference type="RefSeq" id="XP_025835124.1">
    <property type="nucleotide sequence ID" value="XM_025979339.1"/>
</dbReference>
<dbReference type="FunFam" id="2.60.40.10:FF:000032">
    <property type="entry name" value="palladin isoform X1"/>
    <property type="match status" value="1"/>
</dbReference>
<evidence type="ECO:0000256" key="1">
    <source>
        <dbReference type="ARBA" id="ARBA00006692"/>
    </source>
</evidence>